<feature type="transmembrane region" description="Helical" evidence="9">
    <location>
        <begin position="203"/>
        <end position="229"/>
    </location>
</feature>
<dbReference type="Pfam" id="PF00528">
    <property type="entry name" value="BPD_transp_1"/>
    <property type="match status" value="1"/>
</dbReference>
<feature type="transmembrane region" description="Helical" evidence="9">
    <location>
        <begin position="45"/>
        <end position="69"/>
    </location>
</feature>
<keyword evidence="4" id="KW-1003">Cell membrane</keyword>
<dbReference type="SUPFAM" id="SSF161098">
    <property type="entry name" value="MetI-like"/>
    <property type="match status" value="1"/>
</dbReference>
<dbReference type="Gene3D" id="1.10.3720.10">
    <property type="entry name" value="MetI-like"/>
    <property type="match status" value="1"/>
</dbReference>
<comment type="subcellular location">
    <subcellularLocation>
        <location evidence="1 9">Cell membrane</location>
        <topology evidence="1 9">Multi-pass membrane protein</topology>
    </subcellularLocation>
</comment>
<dbReference type="InterPro" id="IPR000515">
    <property type="entry name" value="MetI-like"/>
</dbReference>
<feature type="transmembrane region" description="Helical" evidence="9">
    <location>
        <begin position="107"/>
        <end position="128"/>
    </location>
</feature>
<keyword evidence="3 9" id="KW-0813">Transport</keyword>
<evidence type="ECO:0000256" key="1">
    <source>
        <dbReference type="ARBA" id="ARBA00004651"/>
    </source>
</evidence>
<dbReference type="CDD" id="cd06261">
    <property type="entry name" value="TM_PBP2"/>
    <property type="match status" value="1"/>
</dbReference>
<evidence type="ECO:0000256" key="2">
    <source>
        <dbReference type="ARBA" id="ARBA00009306"/>
    </source>
</evidence>
<feature type="domain" description="ABC transmembrane type-1" evidence="10">
    <location>
        <begin position="97"/>
        <end position="277"/>
    </location>
</feature>
<dbReference type="Proteomes" id="UP000245698">
    <property type="component" value="Unassembled WGS sequence"/>
</dbReference>
<keyword evidence="12" id="KW-1185">Reference proteome</keyword>
<evidence type="ECO:0000256" key="6">
    <source>
        <dbReference type="ARBA" id="ARBA00022989"/>
    </source>
</evidence>
<proteinExistence type="inferred from homology"/>
<keyword evidence="5 9" id="KW-0812">Transmembrane</keyword>
<feature type="transmembrane region" description="Helical" evidence="9">
    <location>
        <begin position="258"/>
        <end position="280"/>
    </location>
</feature>
<dbReference type="InterPro" id="IPR035906">
    <property type="entry name" value="MetI-like_sf"/>
</dbReference>
<evidence type="ECO:0000256" key="7">
    <source>
        <dbReference type="ARBA" id="ARBA00023136"/>
    </source>
</evidence>
<sequence length="293" mass="31571">MNAFSNTAAVAPNIPYATDERVLISPAAEPHKTGTRRRLALGRTIPFGALIGPALLLVIWSIGSIASLIDPRTLPAPWSVVGTAIDLIAEGKLPDHLMSSAWRATQGLVFGVLIGTILALISGLSRLGEAIIDGPVQIKRAIPTLALIPLLMLWFGIGEGMKVTAIALAVLIPIYIQTHSSLRSIDSRYVELAQTLRMGYGEFIRDVILPGALPGFFLGLRFAVTYAWLSLVVVEQVNATSGIGYMIDLARNYGQTDIIIVGLVVYALLGLASDGIVRFFQERSLSWRRTLAD</sequence>
<dbReference type="RefSeq" id="WP_123150969.1">
    <property type="nucleotide sequence ID" value="NZ_FUIG01000053.1"/>
</dbReference>
<evidence type="ECO:0000256" key="8">
    <source>
        <dbReference type="ARBA" id="ARBA00056719"/>
    </source>
</evidence>
<protein>
    <submittedName>
        <fullName evidence="11">Alkanesulfonate transporter subunit membrane component of ABC superfamily</fullName>
    </submittedName>
</protein>
<dbReference type="PANTHER" id="PTHR30151">
    <property type="entry name" value="ALKANE SULFONATE ABC TRANSPORTER-RELATED, MEMBRANE SUBUNIT"/>
    <property type="match status" value="1"/>
</dbReference>
<name>A0A2P9ATH9_9HYPH</name>
<comment type="function">
    <text evidence="8">Probably part of an ABC transporter complex. Probably responsible for the translocation of the substrate across the membrane.</text>
</comment>
<dbReference type="FunFam" id="1.10.3720.10:FF:000003">
    <property type="entry name" value="Aliphatic sulfonate ABC transporter permease"/>
    <property type="match status" value="1"/>
</dbReference>
<evidence type="ECO:0000313" key="12">
    <source>
        <dbReference type="Proteomes" id="UP000245698"/>
    </source>
</evidence>
<comment type="similarity">
    <text evidence="2 9">Belongs to the binding-protein-dependent transport system permease family.</text>
</comment>
<accession>A0A2P9ATH9</accession>
<dbReference type="GO" id="GO:0005886">
    <property type="term" value="C:plasma membrane"/>
    <property type="evidence" value="ECO:0007669"/>
    <property type="project" value="UniProtKB-SubCell"/>
</dbReference>
<feature type="transmembrane region" description="Helical" evidence="9">
    <location>
        <begin position="163"/>
        <end position="182"/>
    </location>
</feature>
<keyword evidence="6 9" id="KW-1133">Transmembrane helix</keyword>
<evidence type="ECO:0000256" key="4">
    <source>
        <dbReference type="ARBA" id="ARBA00022475"/>
    </source>
</evidence>
<gene>
    <name evidence="11" type="primary">ssuC</name>
    <name evidence="11" type="ORF">BQ8482_440022</name>
</gene>
<evidence type="ECO:0000256" key="9">
    <source>
        <dbReference type="RuleBase" id="RU363032"/>
    </source>
</evidence>
<keyword evidence="7 9" id="KW-0472">Membrane</keyword>
<evidence type="ECO:0000256" key="5">
    <source>
        <dbReference type="ARBA" id="ARBA00022692"/>
    </source>
</evidence>
<reference evidence="12" key="1">
    <citation type="submission" date="2016-12" db="EMBL/GenBank/DDBJ databases">
        <authorList>
            <person name="Brunel B."/>
        </authorList>
    </citation>
    <scope>NUCLEOTIDE SEQUENCE [LARGE SCALE GENOMIC DNA]</scope>
</reference>
<dbReference type="EMBL" id="FUIG01000053">
    <property type="protein sequence ID" value="SJM34468.1"/>
    <property type="molecule type" value="Genomic_DNA"/>
</dbReference>
<dbReference type="AlphaFoldDB" id="A0A2P9ATH9"/>
<evidence type="ECO:0000313" key="11">
    <source>
        <dbReference type="EMBL" id="SJM34468.1"/>
    </source>
</evidence>
<evidence type="ECO:0000259" key="10">
    <source>
        <dbReference type="PROSITE" id="PS50928"/>
    </source>
</evidence>
<dbReference type="PANTHER" id="PTHR30151:SF38">
    <property type="entry name" value="ALIPHATIC SULFONATES TRANSPORT PERMEASE PROTEIN SSUC-RELATED"/>
    <property type="match status" value="1"/>
</dbReference>
<organism evidence="11 12">
    <name type="scientific">Mesorhizobium delmotii</name>
    <dbReference type="NCBI Taxonomy" id="1631247"/>
    <lineage>
        <taxon>Bacteria</taxon>
        <taxon>Pseudomonadati</taxon>
        <taxon>Pseudomonadota</taxon>
        <taxon>Alphaproteobacteria</taxon>
        <taxon>Hyphomicrobiales</taxon>
        <taxon>Phyllobacteriaceae</taxon>
        <taxon>Mesorhizobium</taxon>
    </lineage>
</organism>
<dbReference type="PROSITE" id="PS50928">
    <property type="entry name" value="ABC_TM1"/>
    <property type="match status" value="1"/>
</dbReference>
<dbReference type="GO" id="GO:0042918">
    <property type="term" value="P:alkanesulfonate transmembrane transport"/>
    <property type="evidence" value="ECO:0007669"/>
    <property type="project" value="UniProtKB-ARBA"/>
</dbReference>
<evidence type="ECO:0000256" key="3">
    <source>
        <dbReference type="ARBA" id="ARBA00022448"/>
    </source>
</evidence>
<feature type="transmembrane region" description="Helical" evidence="9">
    <location>
        <begin position="140"/>
        <end position="157"/>
    </location>
</feature>